<dbReference type="EMBL" id="CAJJDN010000037">
    <property type="protein sequence ID" value="CAD8078320.1"/>
    <property type="molecule type" value="Genomic_DNA"/>
</dbReference>
<evidence type="ECO:0000256" key="4">
    <source>
        <dbReference type="ARBA" id="ARBA00023136"/>
    </source>
</evidence>
<dbReference type="AlphaFoldDB" id="A0A8S1MCX5"/>
<reference evidence="5" key="1">
    <citation type="submission" date="2021-01" db="EMBL/GenBank/DDBJ databases">
        <authorList>
            <consortium name="Genoscope - CEA"/>
            <person name="William W."/>
        </authorList>
    </citation>
    <scope>NUCLEOTIDE SEQUENCE</scope>
</reference>
<dbReference type="InterPro" id="IPR026739">
    <property type="entry name" value="AP_beta"/>
</dbReference>
<evidence type="ECO:0000313" key="6">
    <source>
        <dbReference type="Proteomes" id="UP000692954"/>
    </source>
</evidence>
<evidence type="ECO:0000256" key="1">
    <source>
        <dbReference type="ARBA" id="ARBA00004308"/>
    </source>
</evidence>
<dbReference type="GO" id="GO:0015031">
    <property type="term" value="P:protein transport"/>
    <property type="evidence" value="ECO:0007669"/>
    <property type="project" value="UniProtKB-KW"/>
</dbReference>
<evidence type="ECO:0000313" key="5">
    <source>
        <dbReference type="EMBL" id="CAD8078320.1"/>
    </source>
</evidence>
<organism evidence="5 6">
    <name type="scientific">Paramecium sonneborni</name>
    <dbReference type="NCBI Taxonomy" id="65129"/>
    <lineage>
        <taxon>Eukaryota</taxon>
        <taxon>Sar</taxon>
        <taxon>Alveolata</taxon>
        <taxon>Ciliophora</taxon>
        <taxon>Intramacronucleata</taxon>
        <taxon>Oligohymenophorea</taxon>
        <taxon>Peniculida</taxon>
        <taxon>Parameciidae</taxon>
        <taxon>Paramecium</taxon>
    </lineage>
</organism>
<dbReference type="Proteomes" id="UP000692954">
    <property type="component" value="Unassembled WGS sequence"/>
</dbReference>
<keyword evidence="2" id="KW-0813">Transport</keyword>
<name>A0A8S1MCX5_9CILI</name>
<dbReference type="PANTHER" id="PTHR11134">
    <property type="entry name" value="ADAPTOR COMPLEX SUBUNIT BETA FAMILY MEMBER"/>
    <property type="match status" value="1"/>
</dbReference>
<protein>
    <submittedName>
        <fullName evidence="5">Uncharacterized protein</fullName>
    </submittedName>
</protein>
<dbReference type="GO" id="GO:0016192">
    <property type="term" value="P:vesicle-mediated transport"/>
    <property type="evidence" value="ECO:0007669"/>
    <property type="project" value="InterPro"/>
</dbReference>
<dbReference type="OrthoDB" id="10254310at2759"/>
<accession>A0A8S1MCX5</accession>
<gene>
    <name evidence="5" type="ORF">PSON_ATCC_30995.1.T0370236</name>
</gene>
<comment type="caution">
    <text evidence="5">The sequence shown here is derived from an EMBL/GenBank/DDBJ whole genome shotgun (WGS) entry which is preliminary data.</text>
</comment>
<dbReference type="GO" id="GO:0012505">
    <property type="term" value="C:endomembrane system"/>
    <property type="evidence" value="ECO:0007669"/>
    <property type="project" value="UniProtKB-SubCell"/>
</dbReference>
<keyword evidence="3" id="KW-0653">Protein transport</keyword>
<evidence type="ECO:0000256" key="2">
    <source>
        <dbReference type="ARBA" id="ARBA00022448"/>
    </source>
</evidence>
<sequence length="295" mass="35313">MKQILILSEKLLNLLVKLLLYMIKHFQSKNYLIRQSYFNQQNLQKMFNRLLNLCKNYSFKCKFYIEKIEILIKLMIVQNSYQINDSLKIIFNILDYANEPEAKCMLIEDRLVQLQLLTSGVKLYIKYPSLCSALIQQLINSAKDSFNPDVRDRTYIYWRLLSTDPEAVRNLVFYSMTDSSQFQKDIRLWETKDLIVALEYMCSISNLFHKLPNQLYKNIKVRNNHQQETKLYKVEDQSDLLQKEYQHEQNIKKDDQNQPQQKTQDIDLLSFEDSVFNQNNNKSNINNRLDVYDLI</sequence>
<evidence type="ECO:0000256" key="3">
    <source>
        <dbReference type="ARBA" id="ARBA00022927"/>
    </source>
</evidence>
<keyword evidence="6" id="KW-1185">Reference proteome</keyword>
<keyword evidence="4" id="KW-0472">Membrane</keyword>
<proteinExistence type="predicted"/>
<comment type="subcellular location">
    <subcellularLocation>
        <location evidence="1">Endomembrane system</location>
    </subcellularLocation>
</comment>